<dbReference type="Proteomes" id="UP001139238">
    <property type="component" value="Unassembled WGS sequence"/>
</dbReference>
<organism evidence="2 3">
    <name type="scientific">Moraxella tetraodonis</name>
    <dbReference type="NCBI Taxonomy" id="2767221"/>
    <lineage>
        <taxon>Bacteria</taxon>
        <taxon>Pseudomonadati</taxon>
        <taxon>Pseudomonadota</taxon>
        <taxon>Gammaproteobacteria</taxon>
        <taxon>Moraxellales</taxon>
        <taxon>Moraxellaceae</taxon>
        <taxon>Moraxella</taxon>
    </lineage>
</organism>
<evidence type="ECO:0008006" key="4">
    <source>
        <dbReference type="Google" id="ProtNLM"/>
    </source>
</evidence>
<gene>
    <name evidence="2" type="ORF">H9W84_00300</name>
</gene>
<dbReference type="SUPFAM" id="SSF54909">
    <property type="entry name" value="Dimeric alpha+beta barrel"/>
    <property type="match status" value="1"/>
</dbReference>
<dbReference type="InterPro" id="IPR038762">
    <property type="entry name" value="ABM_predict"/>
</dbReference>
<evidence type="ECO:0000313" key="2">
    <source>
        <dbReference type="EMBL" id="MCG8146583.1"/>
    </source>
</evidence>
<accession>A0A9X2A2D8</accession>
<keyword evidence="3" id="KW-1185">Reference proteome</keyword>
<evidence type="ECO:0000256" key="1">
    <source>
        <dbReference type="SAM" id="Phobius"/>
    </source>
</evidence>
<feature type="transmembrane region" description="Helical" evidence="1">
    <location>
        <begin position="167"/>
        <end position="188"/>
    </location>
</feature>
<keyword evidence="1" id="KW-0472">Membrane</keyword>
<proteinExistence type="predicted"/>
<evidence type="ECO:0000313" key="3">
    <source>
        <dbReference type="Proteomes" id="UP001139238"/>
    </source>
</evidence>
<reference evidence="2" key="1">
    <citation type="submission" date="2021-08" db="EMBL/GenBank/DDBJ databases">
        <title>Complete genome sequence of Moraxella sp strain PS-22.</title>
        <authorList>
            <person name="Das S.K."/>
        </authorList>
    </citation>
    <scope>NUCLEOTIDE SEQUENCE</scope>
    <source>
        <strain evidence="2">PS-22</strain>
    </source>
</reference>
<name>A0A9X2A2D8_9GAMM</name>
<keyword evidence="1" id="KW-1133">Transmembrane helix</keyword>
<dbReference type="AlphaFoldDB" id="A0A9X2A2D8"/>
<dbReference type="PANTHER" id="PTHR40057:SF1">
    <property type="entry name" value="SLR1162 PROTEIN"/>
    <property type="match status" value="1"/>
</dbReference>
<dbReference type="InterPro" id="IPR011008">
    <property type="entry name" value="Dimeric_a/b-barrel"/>
</dbReference>
<dbReference type="Gene3D" id="3.30.70.100">
    <property type="match status" value="1"/>
</dbReference>
<dbReference type="PANTHER" id="PTHR40057">
    <property type="entry name" value="SLR1162 PROTEIN"/>
    <property type="match status" value="1"/>
</dbReference>
<dbReference type="EMBL" id="JACSYB010000001">
    <property type="protein sequence ID" value="MCG8146583.1"/>
    <property type="molecule type" value="Genomic_DNA"/>
</dbReference>
<feature type="transmembrane region" description="Helical" evidence="1">
    <location>
        <begin position="137"/>
        <end position="155"/>
    </location>
</feature>
<protein>
    <recommendedName>
        <fullName evidence="4">Antibiotic biosynthesis monooxygenase</fullName>
    </recommendedName>
</protein>
<sequence>MSSTANALHSVHQGATAIISHRVKPEHHVHYQMWLEKVDTLSKPFAGFIDRHVITPIAGKTQTFTVILRFDTAEHLHTWLTSSERRQLIDEVKPYLLDDDNYHVQSGLEFLFQPLPTQNPHLVNVSPPPTPKLWKQFLLTWSAIFPLVTVIFWLYEQVVNALNVHPTPLLAKLIITGLVVFMMVYVVMPRYTKLVKKWLLS</sequence>
<keyword evidence="1" id="KW-0812">Transmembrane</keyword>
<dbReference type="RefSeq" id="WP_239741174.1">
    <property type="nucleotide sequence ID" value="NZ_JACSYB010000001.1"/>
</dbReference>
<comment type="caution">
    <text evidence="2">The sequence shown here is derived from an EMBL/GenBank/DDBJ whole genome shotgun (WGS) entry which is preliminary data.</text>
</comment>